<dbReference type="SMART" id="SM00850">
    <property type="entry name" value="LytTR"/>
    <property type="match status" value="1"/>
</dbReference>
<dbReference type="Gene3D" id="2.40.50.1020">
    <property type="entry name" value="LytTr DNA-binding domain"/>
    <property type="match status" value="1"/>
</dbReference>
<dbReference type="PANTHER" id="PTHR48111">
    <property type="entry name" value="REGULATOR OF RPOS"/>
    <property type="match status" value="1"/>
</dbReference>
<keyword evidence="2 6" id="KW-0238">DNA-binding</keyword>
<feature type="modified residue" description="4-aspartylphosphate" evidence="3">
    <location>
        <position position="52"/>
    </location>
</feature>
<keyword evidence="7" id="KW-1185">Reference proteome</keyword>
<sequence length="245" mass="28069">MDILVCDDEPLAVERLSRLVSQLGHHVIATAQHGKQALDMVQQFEPDVVLLDIQMPEMDGLTCAQHLAHFNPMPAIVFCTAYDEHALQAIQSQAKGYLLKPIAKEDLEAVLGNVTKLTQAQLTHLEKKELMEEKVQRQQIAAKTYRGLELIPVENIYYFLADQKYVTVRHKNGSVLIDETLKDLETEFADRFIRIHRNALISLDYLDGLEMVASGQYQARCRELEERLAVSRRHLPLLRERMQNL</sequence>
<dbReference type="RefSeq" id="WP_120384740.1">
    <property type="nucleotide sequence ID" value="NZ_RAXT01000035.1"/>
</dbReference>
<dbReference type="InterPro" id="IPR039420">
    <property type="entry name" value="WalR-like"/>
</dbReference>
<dbReference type="PROSITE" id="PS50930">
    <property type="entry name" value="HTH_LYTTR"/>
    <property type="match status" value="1"/>
</dbReference>
<dbReference type="GO" id="GO:0006355">
    <property type="term" value="P:regulation of DNA-templated transcription"/>
    <property type="evidence" value="ECO:0007669"/>
    <property type="project" value="TreeGrafter"/>
</dbReference>
<evidence type="ECO:0000256" key="1">
    <source>
        <dbReference type="ARBA" id="ARBA00023012"/>
    </source>
</evidence>
<reference evidence="6 7" key="1">
    <citation type="submission" date="2018-09" db="EMBL/GenBank/DDBJ databases">
        <title>The draft genome of Acinetobacter spp. strains.</title>
        <authorList>
            <person name="Qin J."/>
            <person name="Feng Y."/>
            <person name="Zong Z."/>
        </authorList>
    </citation>
    <scope>NUCLEOTIDE SEQUENCE [LARGE SCALE GENOMIC DNA]</scope>
    <source>
        <strain evidence="6 7">WCHAc060115</strain>
    </source>
</reference>
<evidence type="ECO:0000256" key="2">
    <source>
        <dbReference type="ARBA" id="ARBA00023125"/>
    </source>
</evidence>
<name>A0A3A8F6I7_9GAMM</name>
<proteinExistence type="predicted"/>
<dbReference type="Gene3D" id="3.40.50.2300">
    <property type="match status" value="1"/>
</dbReference>
<feature type="domain" description="HTH LytTR-type" evidence="5">
    <location>
        <begin position="140"/>
        <end position="244"/>
    </location>
</feature>
<evidence type="ECO:0000259" key="5">
    <source>
        <dbReference type="PROSITE" id="PS50930"/>
    </source>
</evidence>
<dbReference type="Pfam" id="PF00072">
    <property type="entry name" value="Response_reg"/>
    <property type="match status" value="1"/>
</dbReference>
<protein>
    <submittedName>
        <fullName evidence="6">DNA-binding response regulator</fullName>
    </submittedName>
</protein>
<dbReference type="Pfam" id="PF04397">
    <property type="entry name" value="LytTR"/>
    <property type="match status" value="1"/>
</dbReference>
<dbReference type="Proteomes" id="UP000280405">
    <property type="component" value="Unassembled WGS sequence"/>
</dbReference>
<feature type="domain" description="Response regulatory" evidence="4">
    <location>
        <begin position="2"/>
        <end position="115"/>
    </location>
</feature>
<dbReference type="EMBL" id="RAXT01000035">
    <property type="protein sequence ID" value="RKG36761.1"/>
    <property type="molecule type" value="Genomic_DNA"/>
</dbReference>
<dbReference type="GO" id="GO:0000156">
    <property type="term" value="F:phosphorelay response regulator activity"/>
    <property type="evidence" value="ECO:0007669"/>
    <property type="project" value="TreeGrafter"/>
</dbReference>
<dbReference type="InterPro" id="IPR011006">
    <property type="entry name" value="CheY-like_superfamily"/>
</dbReference>
<evidence type="ECO:0000313" key="7">
    <source>
        <dbReference type="Proteomes" id="UP000280405"/>
    </source>
</evidence>
<dbReference type="InterPro" id="IPR001789">
    <property type="entry name" value="Sig_transdc_resp-reg_receiver"/>
</dbReference>
<keyword evidence="3" id="KW-0597">Phosphoprotein</keyword>
<evidence type="ECO:0000313" key="6">
    <source>
        <dbReference type="EMBL" id="RKG36761.1"/>
    </source>
</evidence>
<comment type="caution">
    <text evidence="6">The sequence shown here is derived from an EMBL/GenBank/DDBJ whole genome shotgun (WGS) entry which is preliminary data.</text>
</comment>
<evidence type="ECO:0000259" key="4">
    <source>
        <dbReference type="PROSITE" id="PS50110"/>
    </source>
</evidence>
<evidence type="ECO:0000256" key="3">
    <source>
        <dbReference type="PROSITE-ProRule" id="PRU00169"/>
    </source>
</evidence>
<gene>
    <name evidence="6" type="ORF">D7V20_13635</name>
</gene>
<dbReference type="PROSITE" id="PS50110">
    <property type="entry name" value="RESPONSE_REGULATORY"/>
    <property type="match status" value="1"/>
</dbReference>
<dbReference type="InterPro" id="IPR007492">
    <property type="entry name" value="LytTR_DNA-bd_dom"/>
</dbReference>
<dbReference type="GO" id="GO:0032993">
    <property type="term" value="C:protein-DNA complex"/>
    <property type="evidence" value="ECO:0007669"/>
    <property type="project" value="TreeGrafter"/>
</dbReference>
<dbReference type="OrthoDB" id="236568at2"/>
<dbReference type="SMART" id="SM00448">
    <property type="entry name" value="REC"/>
    <property type="match status" value="1"/>
</dbReference>
<organism evidence="6 7">
    <name type="scientific">Acinetobacter rongchengensis</name>
    <dbReference type="NCBI Taxonomy" id="2419601"/>
    <lineage>
        <taxon>Bacteria</taxon>
        <taxon>Pseudomonadati</taxon>
        <taxon>Pseudomonadota</taxon>
        <taxon>Gammaproteobacteria</taxon>
        <taxon>Moraxellales</taxon>
        <taxon>Moraxellaceae</taxon>
        <taxon>Acinetobacter</taxon>
    </lineage>
</organism>
<accession>A0A3A8F6I7</accession>
<keyword evidence="1" id="KW-0902">Two-component regulatory system</keyword>
<dbReference type="GO" id="GO:0005829">
    <property type="term" value="C:cytosol"/>
    <property type="evidence" value="ECO:0007669"/>
    <property type="project" value="TreeGrafter"/>
</dbReference>
<dbReference type="AlphaFoldDB" id="A0A3A8F6I7"/>
<dbReference type="SUPFAM" id="SSF52172">
    <property type="entry name" value="CheY-like"/>
    <property type="match status" value="1"/>
</dbReference>
<dbReference type="GO" id="GO:0000976">
    <property type="term" value="F:transcription cis-regulatory region binding"/>
    <property type="evidence" value="ECO:0007669"/>
    <property type="project" value="TreeGrafter"/>
</dbReference>
<dbReference type="PANTHER" id="PTHR48111:SF3">
    <property type="entry name" value="TRANSCRIPTIONAL REGULATORY PROTEIN BTSR"/>
    <property type="match status" value="1"/>
</dbReference>